<keyword evidence="2" id="KW-1185">Reference proteome</keyword>
<protein>
    <submittedName>
        <fullName evidence="1">Uncharacterized protein</fullName>
    </submittedName>
</protein>
<evidence type="ECO:0000313" key="1">
    <source>
        <dbReference type="EMBL" id="GBP26585.1"/>
    </source>
</evidence>
<gene>
    <name evidence="1" type="ORF">EVAR_18222_1</name>
</gene>
<evidence type="ECO:0000313" key="2">
    <source>
        <dbReference type="Proteomes" id="UP000299102"/>
    </source>
</evidence>
<accession>A0A4C1UJJ1</accession>
<sequence length="190" mass="20826">MVKIVSDVSRQMILLLRGGDDGSAIEGVAFESAGTRFDFDYERTDRGFFNLGPVKSNVSCLGEHIALTDSLTTAVKPHWARVEGLKAKVGQLYYSKSESVSESELGLGTESGDLETVKYAPSSVQSRRRAACDASHQRMHLHFLGAAPEWGARRAGEEPPPPATVSVRFKNGFGFTILSDVSRNEFWIPF</sequence>
<organism evidence="1 2">
    <name type="scientific">Eumeta variegata</name>
    <name type="common">Bagworm moth</name>
    <name type="synonym">Eumeta japonica</name>
    <dbReference type="NCBI Taxonomy" id="151549"/>
    <lineage>
        <taxon>Eukaryota</taxon>
        <taxon>Metazoa</taxon>
        <taxon>Ecdysozoa</taxon>
        <taxon>Arthropoda</taxon>
        <taxon>Hexapoda</taxon>
        <taxon>Insecta</taxon>
        <taxon>Pterygota</taxon>
        <taxon>Neoptera</taxon>
        <taxon>Endopterygota</taxon>
        <taxon>Lepidoptera</taxon>
        <taxon>Glossata</taxon>
        <taxon>Ditrysia</taxon>
        <taxon>Tineoidea</taxon>
        <taxon>Psychidae</taxon>
        <taxon>Oiketicinae</taxon>
        <taxon>Eumeta</taxon>
    </lineage>
</organism>
<dbReference type="AlphaFoldDB" id="A0A4C1UJJ1"/>
<comment type="caution">
    <text evidence="1">The sequence shown here is derived from an EMBL/GenBank/DDBJ whole genome shotgun (WGS) entry which is preliminary data.</text>
</comment>
<reference evidence="1 2" key="1">
    <citation type="journal article" date="2019" name="Commun. Biol.">
        <title>The bagworm genome reveals a unique fibroin gene that provides high tensile strength.</title>
        <authorList>
            <person name="Kono N."/>
            <person name="Nakamura H."/>
            <person name="Ohtoshi R."/>
            <person name="Tomita M."/>
            <person name="Numata K."/>
            <person name="Arakawa K."/>
        </authorList>
    </citation>
    <scope>NUCLEOTIDE SEQUENCE [LARGE SCALE GENOMIC DNA]</scope>
</reference>
<dbReference type="EMBL" id="BGZK01000182">
    <property type="protein sequence ID" value="GBP26585.1"/>
    <property type="molecule type" value="Genomic_DNA"/>
</dbReference>
<dbReference type="Proteomes" id="UP000299102">
    <property type="component" value="Unassembled WGS sequence"/>
</dbReference>
<proteinExistence type="predicted"/>
<name>A0A4C1UJJ1_EUMVA</name>